<evidence type="ECO:0000313" key="4">
    <source>
        <dbReference type="EMBL" id="KXI30230.1"/>
    </source>
</evidence>
<comment type="similarity">
    <text evidence="1">Belongs to the bacterial solute-binding protein 3 family.</text>
</comment>
<dbReference type="AlphaFoldDB" id="A0A136A529"/>
<dbReference type="STRING" id="1799789.AX660_09600"/>
<organism evidence="4 5">
    <name type="scientific">Paraglaciecola hydrolytica</name>
    <dbReference type="NCBI Taxonomy" id="1799789"/>
    <lineage>
        <taxon>Bacteria</taxon>
        <taxon>Pseudomonadati</taxon>
        <taxon>Pseudomonadota</taxon>
        <taxon>Gammaproteobacteria</taxon>
        <taxon>Alteromonadales</taxon>
        <taxon>Alteromonadaceae</taxon>
        <taxon>Paraglaciecola</taxon>
    </lineage>
</organism>
<dbReference type="PANTHER" id="PTHR35936:SF25">
    <property type="entry name" value="ABC TRANSPORTER SUBSTRATE-BINDING PROTEIN"/>
    <property type="match status" value="1"/>
</dbReference>
<name>A0A136A529_9ALTE</name>
<proteinExistence type="inferred from homology"/>
<dbReference type="EMBL" id="LSNE01000003">
    <property type="protein sequence ID" value="KXI30230.1"/>
    <property type="molecule type" value="Genomic_DNA"/>
</dbReference>
<protein>
    <recommendedName>
        <fullName evidence="3">Solute-binding protein family 3/N-terminal domain-containing protein</fullName>
    </recommendedName>
</protein>
<dbReference type="Pfam" id="PF00497">
    <property type="entry name" value="SBP_bac_3"/>
    <property type="match status" value="1"/>
</dbReference>
<evidence type="ECO:0000256" key="1">
    <source>
        <dbReference type="ARBA" id="ARBA00010333"/>
    </source>
</evidence>
<evidence type="ECO:0000313" key="5">
    <source>
        <dbReference type="Proteomes" id="UP000070299"/>
    </source>
</evidence>
<dbReference type="RefSeq" id="WP_068374257.1">
    <property type="nucleotide sequence ID" value="NZ_LSNE01000003.1"/>
</dbReference>
<feature type="domain" description="Solute-binding protein family 3/N-terminal" evidence="3">
    <location>
        <begin position="39"/>
        <end position="248"/>
    </location>
</feature>
<sequence>MCVCVKTSRKPSLKDWLWLLLVCWHTTEAKDLLVIAGWDKPPYVISHQDSGYEVDLVRQVLATANHRISMLHVPYGRTYETMKQENADIALTLNAKSGVPPEILSQPYITYQNVAISLKKNNIKLNKLSDFRLFSVIAFQSASKVLGNDFASAVKENLLYIELPEQRRQVEMLLVGSVDVVVMDVNIFNYYSRVIKGENQMDDVNVYALFPPTHYSAAISDPELRATFDRAMANFKLSEQYRQLRQQYNIIYPVEFSMVNLDK</sequence>
<dbReference type="OrthoDB" id="245568at2"/>
<comment type="caution">
    <text evidence="4">The sequence shown here is derived from an EMBL/GenBank/DDBJ whole genome shotgun (WGS) entry which is preliminary data.</text>
</comment>
<dbReference type="SUPFAM" id="SSF53850">
    <property type="entry name" value="Periplasmic binding protein-like II"/>
    <property type="match status" value="1"/>
</dbReference>
<keyword evidence="2" id="KW-0732">Signal</keyword>
<dbReference type="Proteomes" id="UP000070299">
    <property type="component" value="Unassembled WGS sequence"/>
</dbReference>
<dbReference type="PANTHER" id="PTHR35936">
    <property type="entry name" value="MEMBRANE-BOUND LYTIC MUREIN TRANSGLYCOSYLASE F"/>
    <property type="match status" value="1"/>
</dbReference>
<accession>A0A136A529</accession>
<dbReference type="InterPro" id="IPR001638">
    <property type="entry name" value="Solute-binding_3/MltF_N"/>
</dbReference>
<dbReference type="Gene3D" id="3.40.190.10">
    <property type="entry name" value="Periplasmic binding protein-like II"/>
    <property type="match status" value="2"/>
</dbReference>
<gene>
    <name evidence="4" type="ORF">AX660_09600</name>
</gene>
<reference evidence="5" key="1">
    <citation type="submission" date="2016-02" db="EMBL/GenBank/DDBJ databases">
        <authorList>
            <person name="Schultz-Johansen M."/>
            <person name="Glaring M.A."/>
            <person name="Bech P.K."/>
            <person name="Stougaard P."/>
        </authorList>
    </citation>
    <scope>NUCLEOTIDE SEQUENCE [LARGE SCALE GENOMIC DNA]</scope>
    <source>
        <strain evidence="5">S66</strain>
    </source>
</reference>
<evidence type="ECO:0000259" key="3">
    <source>
        <dbReference type="Pfam" id="PF00497"/>
    </source>
</evidence>
<keyword evidence="5" id="KW-1185">Reference proteome</keyword>
<evidence type="ECO:0000256" key="2">
    <source>
        <dbReference type="ARBA" id="ARBA00022729"/>
    </source>
</evidence>